<dbReference type="STRING" id="240303.SAMN05421677_13132"/>
<evidence type="ECO:0000313" key="2">
    <source>
        <dbReference type="EMBL" id="SDP74250.1"/>
    </source>
</evidence>
<dbReference type="EMBL" id="FNIZ01000031">
    <property type="protein sequence ID" value="SDP74250.1"/>
    <property type="molecule type" value="Genomic_DNA"/>
</dbReference>
<keyword evidence="3" id="KW-1185">Reference proteome</keyword>
<organism evidence="2 3">
    <name type="scientific">Halobacillus aidingensis</name>
    <dbReference type="NCBI Taxonomy" id="240303"/>
    <lineage>
        <taxon>Bacteria</taxon>
        <taxon>Bacillati</taxon>
        <taxon>Bacillota</taxon>
        <taxon>Bacilli</taxon>
        <taxon>Bacillales</taxon>
        <taxon>Bacillaceae</taxon>
        <taxon>Halobacillus</taxon>
    </lineage>
</organism>
<feature type="region of interest" description="Disordered" evidence="1">
    <location>
        <begin position="51"/>
        <end position="74"/>
    </location>
</feature>
<evidence type="ECO:0000313" key="3">
    <source>
        <dbReference type="Proteomes" id="UP000198860"/>
    </source>
</evidence>
<protein>
    <submittedName>
        <fullName evidence="2">Uncharacterized protein</fullName>
    </submittedName>
</protein>
<proteinExistence type="predicted"/>
<dbReference type="Proteomes" id="UP000198860">
    <property type="component" value="Unassembled WGS sequence"/>
</dbReference>
<dbReference type="AlphaFoldDB" id="A0A1H0V726"/>
<name>A0A1H0V726_HALAD</name>
<gene>
    <name evidence="2" type="ORF">SAMN05421677_13132</name>
</gene>
<evidence type="ECO:0000256" key="1">
    <source>
        <dbReference type="SAM" id="MobiDB-lite"/>
    </source>
</evidence>
<accession>A0A1H0V726</accession>
<reference evidence="3" key="1">
    <citation type="submission" date="2016-10" db="EMBL/GenBank/DDBJ databases">
        <authorList>
            <person name="Varghese N."/>
            <person name="Submissions S."/>
        </authorList>
    </citation>
    <scope>NUCLEOTIDE SEQUENCE [LARGE SCALE GENOMIC DNA]</scope>
    <source>
        <strain evidence="3">CGMCC 1.3703</strain>
    </source>
</reference>
<sequence length="74" mass="8680">MGEGGMVMYSNQRISGPYYPSHSTHHPPHNQYSNEQLNHWCEELDQCDHHQEQQSDNMHQKSKITKLSPPTFMI</sequence>